<feature type="compositionally biased region" description="Polar residues" evidence="1">
    <location>
        <begin position="132"/>
        <end position="141"/>
    </location>
</feature>
<feature type="compositionally biased region" description="Basic and acidic residues" evidence="1">
    <location>
        <begin position="220"/>
        <end position="248"/>
    </location>
</feature>
<evidence type="ECO:0000313" key="3">
    <source>
        <dbReference type="EMBL" id="KAF2036750.1"/>
    </source>
</evidence>
<feature type="transmembrane region" description="Helical" evidence="2">
    <location>
        <begin position="150"/>
        <end position="173"/>
    </location>
</feature>
<keyword evidence="2" id="KW-0812">Transmembrane</keyword>
<evidence type="ECO:0000313" key="4">
    <source>
        <dbReference type="Proteomes" id="UP000799777"/>
    </source>
</evidence>
<protein>
    <submittedName>
        <fullName evidence="3">Uncharacterized protein</fullName>
    </submittedName>
</protein>
<keyword evidence="2" id="KW-1133">Transmembrane helix</keyword>
<reference evidence="3" key="1">
    <citation type="journal article" date="2020" name="Stud. Mycol.">
        <title>101 Dothideomycetes genomes: a test case for predicting lifestyles and emergence of pathogens.</title>
        <authorList>
            <person name="Haridas S."/>
            <person name="Albert R."/>
            <person name="Binder M."/>
            <person name="Bloem J."/>
            <person name="Labutti K."/>
            <person name="Salamov A."/>
            <person name="Andreopoulos B."/>
            <person name="Baker S."/>
            <person name="Barry K."/>
            <person name="Bills G."/>
            <person name="Bluhm B."/>
            <person name="Cannon C."/>
            <person name="Castanera R."/>
            <person name="Culley D."/>
            <person name="Daum C."/>
            <person name="Ezra D."/>
            <person name="Gonzalez J."/>
            <person name="Henrissat B."/>
            <person name="Kuo A."/>
            <person name="Liang C."/>
            <person name="Lipzen A."/>
            <person name="Lutzoni F."/>
            <person name="Magnuson J."/>
            <person name="Mondo S."/>
            <person name="Nolan M."/>
            <person name="Ohm R."/>
            <person name="Pangilinan J."/>
            <person name="Park H.-J."/>
            <person name="Ramirez L."/>
            <person name="Alfaro M."/>
            <person name="Sun H."/>
            <person name="Tritt A."/>
            <person name="Yoshinaga Y."/>
            <person name="Zwiers L.-H."/>
            <person name="Turgeon B."/>
            <person name="Goodwin S."/>
            <person name="Spatafora J."/>
            <person name="Crous P."/>
            <person name="Grigoriev I."/>
        </authorList>
    </citation>
    <scope>NUCLEOTIDE SEQUENCE</scope>
    <source>
        <strain evidence="3">CBS 110217</strain>
    </source>
</reference>
<dbReference type="Proteomes" id="UP000799777">
    <property type="component" value="Unassembled WGS sequence"/>
</dbReference>
<dbReference type="OrthoDB" id="3793330at2759"/>
<keyword evidence="4" id="KW-1185">Reference proteome</keyword>
<proteinExistence type="predicted"/>
<evidence type="ECO:0000256" key="1">
    <source>
        <dbReference type="SAM" id="MobiDB-lite"/>
    </source>
</evidence>
<keyword evidence="2" id="KW-0472">Membrane</keyword>
<feature type="region of interest" description="Disordered" evidence="1">
    <location>
        <begin position="117"/>
        <end position="141"/>
    </location>
</feature>
<comment type="caution">
    <text evidence="3">The sequence shown here is derived from an EMBL/GenBank/DDBJ whole genome shotgun (WGS) entry which is preliminary data.</text>
</comment>
<dbReference type="AlphaFoldDB" id="A0A9P4LTJ3"/>
<organism evidence="3 4">
    <name type="scientific">Setomelanomma holmii</name>
    <dbReference type="NCBI Taxonomy" id="210430"/>
    <lineage>
        <taxon>Eukaryota</taxon>
        <taxon>Fungi</taxon>
        <taxon>Dikarya</taxon>
        <taxon>Ascomycota</taxon>
        <taxon>Pezizomycotina</taxon>
        <taxon>Dothideomycetes</taxon>
        <taxon>Pleosporomycetidae</taxon>
        <taxon>Pleosporales</taxon>
        <taxon>Pleosporineae</taxon>
        <taxon>Phaeosphaeriaceae</taxon>
        <taxon>Setomelanomma</taxon>
    </lineage>
</organism>
<evidence type="ECO:0000256" key="2">
    <source>
        <dbReference type="SAM" id="Phobius"/>
    </source>
</evidence>
<sequence>MTFTEGSLVKFTWTSTALKFSLRIYLEDEHSYEVYKQVDNFTTKWYQRKAESSGVDQIFRCCVAFHDVTANTFIWSTGFFVQGARSSSTLSTCTRLPISTRPSMELSGLPYIGVRSSTSSSIPVQTPPAETRPSSQATYSDPNSLLKGGIAGLTMALCGTATIIAMGVVFIWARRRQHRAAQRRAEKQPMAAVDGSDSAPSTDELTASNPRTHNYTPVPHEAESRELRVEEQRECVELSSTRERPRNEDLDELIS</sequence>
<name>A0A9P4LTJ3_9PLEO</name>
<dbReference type="EMBL" id="ML978154">
    <property type="protein sequence ID" value="KAF2036750.1"/>
    <property type="molecule type" value="Genomic_DNA"/>
</dbReference>
<accession>A0A9P4LTJ3</accession>
<feature type="compositionally biased region" description="Polar residues" evidence="1">
    <location>
        <begin position="198"/>
        <end position="215"/>
    </location>
</feature>
<gene>
    <name evidence="3" type="ORF">EK21DRAFT_106062</name>
</gene>
<feature type="region of interest" description="Disordered" evidence="1">
    <location>
        <begin position="181"/>
        <end position="255"/>
    </location>
</feature>